<gene>
    <name evidence="1" type="ORF">F2Q69_00035782</name>
</gene>
<name>A0A8S9SHD5_BRACR</name>
<dbReference type="Proteomes" id="UP000712600">
    <property type="component" value="Unassembled WGS sequence"/>
</dbReference>
<evidence type="ECO:0000313" key="2">
    <source>
        <dbReference type="Proteomes" id="UP000712600"/>
    </source>
</evidence>
<evidence type="ECO:0000313" key="1">
    <source>
        <dbReference type="EMBL" id="KAF3600077.1"/>
    </source>
</evidence>
<accession>A0A8S9SHD5</accession>
<proteinExistence type="predicted"/>
<comment type="caution">
    <text evidence="1">The sequence shown here is derived from an EMBL/GenBank/DDBJ whole genome shotgun (WGS) entry which is preliminary data.</text>
</comment>
<protein>
    <submittedName>
        <fullName evidence="1">Uncharacterized protein</fullName>
    </submittedName>
</protein>
<sequence>MYDCLVFQEGAFIEEGNFVEKWFFGRQRRLAMLKVDFFFRMPHFVLEMFAGLKMFLDIAKPLSDGAMVSQIVWLGMKDVFTQIAKEVVGQGLDHGRRSLRGLIQNQCRVSCRMIACSDVTEGNETQKPVCRMAKI</sequence>
<reference evidence="1" key="1">
    <citation type="submission" date="2019-12" db="EMBL/GenBank/DDBJ databases">
        <title>Genome sequencing and annotation of Brassica cretica.</title>
        <authorList>
            <person name="Studholme D.J."/>
            <person name="Sarris P."/>
        </authorList>
    </citation>
    <scope>NUCLEOTIDE SEQUENCE</scope>
    <source>
        <strain evidence="1">PFS-109/04</strain>
        <tissue evidence="1">Leaf</tissue>
    </source>
</reference>
<dbReference type="AlphaFoldDB" id="A0A8S9SHD5"/>
<organism evidence="1 2">
    <name type="scientific">Brassica cretica</name>
    <name type="common">Mustard</name>
    <dbReference type="NCBI Taxonomy" id="69181"/>
    <lineage>
        <taxon>Eukaryota</taxon>
        <taxon>Viridiplantae</taxon>
        <taxon>Streptophyta</taxon>
        <taxon>Embryophyta</taxon>
        <taxon>Tracheophyta</taxon>
        <taxon>Spermatophyta</taxon>
        <taxon>Magnoliopsida</taxon>
        <taxon>eudicotyledons</taxon>
        <taxon>Gunneridae</taxon>
        <taxon>Pentapetalae</taxon>
        <taxon>rosids</taxon>
        <taxon>malvids</taxon>
        <taxon>Brassicales</taxon>
        <taxon>Brassicaceae</taxon>
        <taxon>Brassiceae</taxon>
        <taxon>Brassica</taxon>
    </lineage>
</organism>
<dbReference type="EMBL" id="QGKX02000004">
    <property type="protein sequence ID" value="KAF3600077.1"/>
    <property type="molecule type" value="Genomic_DNA"/>
</dbReference>